<keyword evidence="2" id="KW-1185">Reference proteome</keyword>
<accession>A0A4Y2AR19</accession>
<dbReference type="EMBL" id="BGPR01000026">
    <property type="protein sequence ID" value="GBL81699.1"/>
    <property type="molecule type" value="Genomic_DNA"/>
</dbReference>
<name>A0A4Y2AR19_ARAVE</name>
<proteinExistence type="predicted"/>
<dbReference type="AlphaFoldDB" id="A0A4Y2AR19"/>
<protein>
    <submittedName>
        <fullName evidence="1">Uncharacterized protein</fullName>
    </submittedName>
</protein>
<evidence type="ECO:0000313" key="2">
    <source>
        <dbReference type="Proteomes" id="UP000499080"/>
    </source>
</evidence>
<comment type="caution">
    <text evidence="1">The sequence shown here is derived from an EMBL/GenBank/DDBJ whole genome shotgun (WGS) entry which is preliminary data.</text>
</comment>
<gene>
    <name evidence="1" type="ORF">AVEN_93477_1</name>
</gene>
<evidence type="ECO:0000313" key="1">
    <source>
        <dbReference type="EMBL" id="GBL81699.1"/>
    </source>
</evidence>
<sequence>MKGSGDLVVGFRFKAGLFQVRNPIPLKTHRVWGLLYVKSYLVAKRPPAGVMRKAGEVIQLRRRPRHLIAVQNYKVRPKIAFMLLRNGTLCN</sequence>
<reference evidence="1 2" key="1">
    <citation type="journal article" date="2019" name="Sci. Rep.">
        <title>Orb-weaving spider Araneus ventricosus genome elucidates the spidroin gene catalogue.</title>
        <authorList>
            <person name="Kono N."/>
            <person name="Nakamura H."/>
            <person name="Ohtoshi R."/>
            <person name="Moran D.A.P."/>
            <person name="Shinohara A."/>
            <person name="Yoshida Y."/>
            <person name="Fujiwara M."/>
            <person name="Mori M."/>
            <person name="Tomita M."/>
            <person name="Arakawa K."/>
        </authorList>
    </citation>
    <scope>NUCLEOTIDE SEQUENCE [LARGE SCALE GENOMIC DNA]</scope>
</reference>
<organism evidence="1 2">
    <name type="scientific">Araneus ventricosus</name>
    <name type="common">Orbweaver spider</name>
    <name type="synonym">Epeira ventricosa</name>
    <dbReference type="NCBI Taxonomy" id="182803"/>
    <lineage>
        <taxon>Eukaryota</taxon>
        <taxon>Metazoa</taxon>
        <taxon>Ecdysozoa</taxon>
        <taxon>Arthropoda</taxon>
        <taxon>Chelicerata</taxon>
        <taxon>Arachnida</taxon>
        <taxon>Araneae</taxon>
        <taxon>Araneomorphae</taxon>
        <taxon>Entelegynae</taxon>
        <taxon>Araneoidea</taxon>
        <taxon>Araneidae</taxon>
        <taxon>Araneus</taxon>
    </lineage>
</organism>
<dbReference type="Proteomes" id="UP000499080">
    <property type="component" value="Unassembled WGS sequence"/>
</dbReference>